<keyword evidence="2" id="KW-0378">Hydrolase</keyword>
<comment type="similarity">
    <text evidence="1">Belongs to the thioesterase PaaI family.</text>
</comment>
<accession>A0A849I9H2</accession>
<comment type="caution">
    <text evidence="4">The sequence shown here is derived from an EMBL/GenBank/DDBJ whole genome shotgun (WGS) entry which is preliminary data.</text>
</comment>
<dbReference type="InterPro" id="IPR006683">
    <property type="entry name" value="Thioestr_dom"/>
</dbReference>
<dbReference type="Proteomes" id="UP000564885">
    <property type="component" value="Unassembled WGS sequence"/>
</dbReference>
<sequence>MTLTVPQANAMLDELFAPWVRDLRLTVERVELGAATLRMPFDPRLARVGGTVCGQALMALADTAMVFVISSALGGFKPMTTVNQSTNFMRAIAGRDVIAEGRILRLGRTMAFGEVFLRPEGDDAPSAHVASAYALVGEPPKTPAAPPSPH</sequence>
<proteinExistence type="inferred from homology"/>
<evidence type="ECO:0000256" key="1">
    <source>
        <dbReference type="ARBA" id="ARBA00008324"/>
    </source>
</evidence>
<keyword evidence="5" id="KW-1185">Reference proteome</keyword>
<dbReference type="AlphaFoldDB" id="A0A849I9H2"/>
<protein>
    <submittedName>
        <fullName evidence="4">PaaI family thioesterase</fullName>
    </submittedName>
</protein>
<dbReference type="Gene3D" id="3.10.129.10">
    <property type="entry name" value="Hotdog Thioesterase"/>
    <property type="match status" value="1"/>
</dbReference>
<name>A0A849I9H2_9HYPH</name>
<evidence type="ECO:0000259" key="3">
    <source>
        <dbReference type="Pfam" id="PF03061"/>
    </source>
</evidence>
<dbReference type="EMBL" id="JABEPP010000003">
    <property type="protein sequence ID" value="NNM72925.1"/>
    <property type="molecule type" value="Genomic_DNA"/>
</dbReference>
<evidence type="ECO:0000313" key="4">
    <source>
        <dbReference type="EMBL" id="NNM72925.1"/>
    </source>
</evidence>
<dbReference type="Pfam" id="PF03061">
    <property type="entry name" value="4HBT"/>
    <property type="match status" value="1"/>
</dbReference>
<dbReference type="InterPro" id="IPR039298">
    <property type="entry name" value="ACOT13"/>
</dbReference>
<dbReference type="PANTHER" id="PTHR21660">
    <property type="entry name" value="THIOESTERASE SUPERFAMILY MEMBER-RELATED"/>
    <property type="match status" value="1"/>
</dbReference>
<dbReference type="NCBIfam" id="TIGR00369">
    <property type="entry name" value="unchar_dom_1"/>
    <property type="match status" value="1"/>
</dbReference>
<dbReference type="RefSeq" id="WP_171218438.1">
    <property type="nucleotide sequence ID" value="NZ_JABEPP010000003.1"/>
</dbReference>
<gene>
    <name evidence="4" type="ORF">HJG44_11105</name>
</gene>
<dbReference type="CDD" id="cd03443">
    <property type="entry name" value="PaaI_thioesterase"/>
    <property type="match status" value="1"/>
</dbReference>
<organism evidence="4 5">
    <name type="scientific">Enterovirga aerilata</name>
    <dbReference type="NCBI Taxonomy" id="2730920"/>
    <lineage>
        <taxon>Bacteria</taxon>
        <taxon>Pseudomonadati</taxon>
        <taxon>Pseudomonadota</taxon>
        <taxon>Alphaproteobacteria</taxon>
        <taxon>Hyphomicrobiales</taxon>
        <taxon>Methylobacteriaceae</taxon>
        <taxon>Enterovirga</taxon>
    </lineage>
</organism>
<dbReference type="InterPro" id="IPR029069">
    <property type="entry name" value="HotDog_dom_sf"/>
</dbReference>
<dbReference type="SUPFAM" id="SSF54637">
    <property type="entry name" value="Thioesterase/thiol ester dehydrase-isomerase"/>
    <property type="match status" value="1"/>
</dbReference>
<feature type="domain" description="Thioesterase" evidence="3">
    <location>
        <begin position="50"/>
        <end position="122"/>
    </location>
</feature>
<reference evidence="4 5" key="1">
    <citation type="submission" date="2020-04" db="EMBL/GenBank/DDBJ databases">
        <title>Enterovirga sp. isolate from soil.</title>
        <authorList>
            <person name="Chea S."/>
            <person name="Kim D.-U."/>
        </authorList>
    </citation>
    <scope>NUCLEOTIDE SEQUENCE [LARGE SCALE GENOMIC DNA]</scope>
    <source>
        <strain evidence="4 5">DB1703</strain>
    </source>
</reference>
<evidence type="ECO:0000313" key="5">
    <source>
        <dbReference type="Proteomes" id="UP000564885"/>
    </source>
</evidence>
<dbReference type="GO" id="GO:0047617">
    <property type="term" value="F:fatty acyl-CoA hydrolase activity"/>
    <property type="evidence" value="ECO:0007669"/>
    <property type="project" value="InterPro"/>
</dbReference>
<evidence type="ECO:0000256" key="2">
    <source>
        <dbReference type="ARBA" id="ARBA00022801"/>
    </source>
</evidence>
<dbReference type="PANTHER" id="PTHR21660:SF1">
    <property type="entry name" value="ACYL-COENZYME A THIOESTERASE 13"/>
    <property type="match status" value="1"/>
</dbReference>
<dbReference type="InterPro" id="IPR003736">
    <property type="entry name" value="PAAI_dom"/>
</dbReference>